<keyword evidence="1" id="KW-0812">Transmembrane</keyword>
<protein>
    <submittedName>
        <fullName evidence="2">Uncharacterized protein</fullName>
    </submittedName>
</protein>
<dbReference type="Proteomes" id="UP000321954">
    <property type="component" value="Chromosome"/>
</dbReference>
<keyword evidence="1" id="KW-0472">Membrane</keyword>
<gene>
    <name evidence="2" type="ORF">FK178_14185</name>
</gene>
<evidence type="ECO:0000256" key="1">
    <source>
        <dbReference type="SAM" id="Phobius"/>
    </source>
</evidence>
<reference evidence="2 3" key="1">
    <citation type="submission" date="2019-08" db="EMBL/GenBank/DDBJ databases">
        <title>Antarcticibacterium arcticum sp. nov., a bacterium isolated from marine sediment of the Canadian Beaufort Sea.</title>
        <authorList>
            <person name="Lee Y.M."/>
            <person name="Baek K."/>
            <person name="Lee D.-H."/>
            <person name="Shin S.C."/>
            <person name="Jin Y.K."/>
            <person name="Park Y."/>
        </authorList>
    </citation>
    <scope>NUCLEOTIDE SEQUENCE [LARGE SCALE GENOMIC DNA]</scope>
    <source>
        <strain evidence="2 3">PAMC 28998</strain>
    </source>
</reference>
<proteinExistence type="predicted"/>
<keyword evidence="3" id="KW-1185">Reference proteome</keyword>
<sequence>MAYGLLLVLPACALCVFFMARLGFTSLLDGVGTAYAISLILIPLATISGIYLGNRRLKKKDI</sequence>
<accession>A0A5B8YM37</accession>
<name>A0A5B8YM37_9FLAO</name>
<dbReference type="RefSeq" id="WP_146836671.1">
    <property type="nucleotide sequence ID" value="NZ_CP042476.1"/>
</dbReference>
<organism evidence="2 3">
    <name type="scientific">Antarcticibacterium arcticum</name>
    <dbReference type="NCBI Taxonomy" id="2585771"/>
    <lineage>
        <taxon>Bacteria</taxon>
        <taxon>Pseudomonadati</taxon>
        <taxon>Bacteroidota</taxon>
        <taxon>Flavobacteriia</taxon>
        <taxon>Flavobacteriales</taxon>
        <taxon>Flavobacteriaceae</taxon>
        <taxon>Antarcticibacterium</taxon>
    </lineage>
</organism>
<dbReference type="AlphaFoldDB" id="A0A5B8YM37"/>
<keyword evidence="1" id="KW-1133">Transmembrane helix</keyword>
<dbReference type="KEGG" id="anp:FK178_14185"/>
<evidence type="ECO:0000313" key="2">
    <source>
        <dbReference type="EMBL" id="QED38794.1"/>
    </source>
</evidence>
<dbReference type="EMBL" id="CP042476">
    <property type="protein sequence ID" value="QED38794.1"/>
    <property type="molecule type" value="Genomic_DNA"/>
</dbReference>
<evidence type="ECO:0000313" key="3">
    <source>
        <dbReference type="Proteomes" id="UP000321954"/>
    </source>
</evidence>
<feature type="transmembrane region" description="Helical" evidence="1">
    <location>
        <begin position="35"/>
        <end position="53"/>
    </location>
</feature>